<evidence type="ECO:0000313" key="2">
    <source>
        <dbReference type="WBParaSite" id="ES5_v2.g13063.t1"/>
    </source>
</evidence>
<dbReference type="WBParaSite" id="ES5_v2.g13063.t1">
    <property type="protein sequence ID" value="ES5_v2.g13063.t1"/>
    <property type="gene ID" value="ES5_v2.g13063"/>
</dbReference>
<protein>
    <submittedName>
        <fullName evidence="2">Uncharacterized protein</fullName>
    </submittedName>
</protein>
<evidence type="ECO:0000313" key="1">
    <source>
        <dbReference type="Proteomes" id="UP000887579"/>
    </source>
</evidence>
<sequence>MPPVIAPGTVDVKTDPLPAVVDVIEMPPVIAPGVVLVKTDPPLTVVDVITVEDFDVVDPLGTAVVPPVPDKIVVVIDPPPIVVPILPAAPPDVEEADPPIGVGVIIPVIGALEVDNFVVLPLCNNVVPSEPGINVVPLVPDKIVVEIDPLPGVPEVPPVGNVTGFGVVAVPGTVGATLPAGVVDVNPPFVVPILPDKTVVGRDPLPSVDKVPLVADVTGLEVVAGAPPETVAAVPILPDDVDDAIELGVVEEAAEPPFVDKVTPSVVDNFVVLPVCDTGVVVREDKVIGAPVPTVPLGVVDAPAGIVPVLPDKTVVGRVPPLDDPVADVKGFGVVALTDTEALPAGVVEEIIPPTVVPVVAPPLVPIEGNETGRSEVRVPGSVIGGILMLDVAAFEVVIIEPGVVLAPAGIDDDGVVDTPAGRGVVLGETLLIGVTVPGVVTAKN</sequence>
<organism evidence="1 2">
    <name type="scientific">Panagrolaimus sp. ES5</name>
    <dbReference type="NCBI Taxonomy" id="591445"/>
    <lineage>
        <taxon>Eukaryota</taxon>
        <taxon>Metazoa</taxon>
        <taxon>Ecdysozoa</taxon>
        <taxon>Nematoda</taxon>
        <taxon>Chromadorea</taxon>
        <taxon>Rhabditida</taxon>
        <taxon>Tylenchina</taxon>
        <taxon>Panagrolaimomorpha</taxon>
        <taxon>Panagrolaimoidea</taxon>
        <taxon>Panagrolaimidae</taxon>
        <taxon>Panagrolaimus</taxon>
    </lineage>
</organism>
<accession>A0AC34F885</accession>
<proteinExistence type="predicted"/>
<reference evidence="2" key="1">
    <citation type="submission" date="2022-11" db="UniProtKB">
        <authorList>
            <consortium name="WormBaseParasite"/>
        </authorList>
    </citation>
    <scope>IDENTIFICATION</scope>
</reference>
<dbReference type="Proteomes" id="UP000887579">
    <property type="component" value="Unplaced"/>
</dbReference>
<name>A0AC34F885_9BILA</name>